<dbReference type="InterPro" id="IPR018026">
    <property type="entry name" value="DNA_repair_Rad4-like"/>
</dbReference>
<evidence type="ECO:0000259" key="10">
    <source>
        <dbReference type="SMART" id="SM01031"/>
    </source>
</evidence>
<feature type="compositionally biased region" description="Basic and acidic residues" evidence="8">
    <location>
        <begin position="51"/>
        <end position="62"/>
    </location>
</feature>
<keyword evidence="5" id="KW-0234">DNA repair</keyword>
<feature type="coiled-coil region" evidence="7">
    <location>
        <begin position="278"/>
        <end position="305"/>
    </location>
</feature>
<dbReference type="InterPro" id="IPR018325">
    <property type="entry name" value="Rad4/PNGase_transGLS-fold"/>
</dbReference>
<feature type="compositionally biased region" description="Basic residues" evidence="8">
    <location>
        <begin position="858"/>
        <end position="871"/>
    </location>
</feature>
<feature type="compositionally biased region" description="Basic residues" evidence="8">
    <location>
        <begin position="678"/>
        <end position="687"/>
    </location>
</feature>
<dbReference type="InterPro" id="IPR042488">
    <property type="entry name" value="Rad4_BHD3_sf"/>
</dbReference>
<dbReference type="Proteomes" id="UP000069940">
    <property type="component" value="Unassembled WGS sequence"/>
</dbReference>
<evidence type="ECO:0000256" key="4">
    <source>
        <dbReference type="ARBA" id="ARBA00023125"/>
    </source>
</evidence>
<dbReference type="NCBIfam" id="TIGR00605">
    <property type="entry name" value="rad4"/>
    <property type="match status" value="1"/>
</dbReference>
<dbReference type="Pfam" id="PF03835">
    <property type="entry name" value="Rad4"/>
    <property type="match status" value="1"/>
</dbReference>
<feature type="compositionally biased region" description="Basic and acidic residues" evidence="8">
    <location>
        <begin position="163"/>
        <end position="185"/>
    </location>
</feature>
<feature type="compositionally biased region" description="Basic residues" evidence="8">
    <location>
        <begin position="811"/>
        <end position="822"/>
    </location>
</feature>
<proteinExistence type="inferred from homology"/>
<dbReference type="InterPro" id="IPR036985">
    <property type="entry name" value="Transglutaminase-like_sf"/>
</dbReference>
<evidence type="ECO:0000259" key="9">
    <source>
        <dbReference type="SMART" id="SM01030"/>
    </source>
</evidence>
<dbReference type="SUPFAM" id="SSF54001">
    <property type="entry name" value="Cysteine proteinases"/>
    <property type="match status" value="1"/>
</dbReference>
<dbReference type="InterPro" id="IPR018326">
    <property type="entry name" value="Rad4_beta-hairpin_dom1"/>
</dbReference>
<dbReference type="Gene3D" id="3.30.70.2460">
    <property type="entry name" value="Rad4, beta-hairpin domain BHD3"/>
    <property type="match status" value="1"/>
</dbReference>
<accession>A0ABM1XN79</accession>
<keyword evidence="13" id="KW-1185">Reference proteome</keyword>
<feature type="domain" description="Rad4 beta-hairpin" evidence="10">
    <location>
        <begin position="1048"/>
        <end position="1103"/>
    </location>
</feature>
<feature type="compositionally biased region" description="Low complexity" evidence="8">
    <location>
        <begin position="605"/>
        <end position="624"/>
    </location>
</feature>
<evidence type="ECO:0000256" key="6">
    <source>
        <dbReference type="ARBA" id="ARBA00023242"/>
    </source>
</evidence>
<evidence type="ECO:0000259" key="11">
    <source>
        <dbReference type="SMART" id="SM01032"/>
    </source>
</evidence>
<dbReference type="InterPro" id="IPR038765">
    <property type="entry name" value="Papain-like_cys_pep_sf"/>
</dbReference>
<evidence type="ECO:0008006" key="14">
    <source>
        <dbReference type="Google" id="ProtNLM"/>
    </source>
</evidence>
<feature type="compositionally biased region" description="Acidic residues" evidence="8">
    <location>
        <begin position="23"/>
        <end position="50"/>
    </location>
</feature>
<dbReference type="PANTHER" id="PTHR12135">
    <property type="entry name" value="DNA REPAIR PROTEIN XP-C / RAD4"/>
    <property type="match status" value="1"/>
</dbReference>
<dbReference type="InterPro" id="IPR018328">
    <property type="entry name" value="Rad4_beta-hairpin_dom3"/>
</dbReference>
<evidence type="ECO:0000256" key="3">
    <source>
        <dbReference type="ARBA" id="ARBA00022763"/>
    </source>
</evidence>
<evidence type="ECO:0000256" key="2">
    <source>
        <dbReference type="ARBA" id="ARBA00009525"/>
    </source>
</evidence>
<dbReference type="InterPro" id="IPR018327">
    <property type="entry name" value="BHD_2"/>
</dbReference>
<feature type="compositionally biased region" description="Basic and acidic residues" evidence="8">
    <location>
        <begin position="125"/>
        <end position="142"/>
    </location>
</feature>
<dbReference type="Pfam" id="PF10405">
    <property type="entry name" value="BHD_3"/>
    <property type="match status" value="1"/>
</dbReference>
<reference evidence="13" key="1">
    <citation type="journal article" date="2015" name="Proc. Natl. Acad. Sci. U.S.A.">
        <title>Genome sequence of the Asian Tiger mosquito, Aedes albopictus, reveals insights into its biology, genetics, and evolution.</title>
        <authorList>
            <person name="Chen X.G."/>
            <person name="Jiang X."/>
            <person name="Gu J."/>
            <person name="Xu M."/>
            <person name="Wu Y."/>
            <person name="Deng Y."/>
            <person name="Zhang C."/>
            <person name="Bonizzoni M."/>
            <person name="Dermauw W."/>
            <person name="Vontas J."/>
            <person name="Armbruster P."/>
            <person name="Huang X."/>
            <person name="Yang Y."/>
            <person name="Zhang H."/>
            <person name="He W."/>
            <person name="Peng H."/>
            <person name="Liu Y."/>
            <person name="Wu K."/>
            <person name="Chen J."/>
            <person name="Lirakis M."/>
            <person name="Topalis P."/>
            <person name="Van Leeuwen T."/>
            <person name="Hall A.B."/>
            <person name="Jiang X."/>
            <person name="Thorpe C."/>
            <person name="Mueller R.L."/>
            <person name="Sun C."/>
            <person name="Waterhouse R.M."/>
            <person name="Yan G."/>
            <person name="Tu Z.J."/>
            <person name="Fang X."/>
            <person name="James A.A."/>
        </authorList>
    </citation>
    <scope>NUCLEOTIDE SEQUENCE [LARGE SCALE GENOMIC DNA]</scope>
    <source>
        <strain evidence="13">Foshan</strain>
    </source>
</reference>
<feature type="region of interest" description="Disordered" evidence="8">
    <location>
        <begin position="554"/>
        <end position="884"/>
    </location>
</feature>
<evidence type="ECO:0000313" key="13">
    <source>
        <dbReference type="Proteomes" id="UP000069940"/>
    </source>
</evidence>
<evidence type="ECO:0000256" key="7">
    <source>
        <dbReference type="SAM" id="Coils"/>
    </source>
</evidence>
<sequence>MNRARRSTAVYNKKTPRRREQVSDDDFESDGFSDEPDDDDGDFSASEEEWLPGKDKEGKSDSAEGQGTVSDEDEDEESEGVSENEEGGSGSDESVVATGKSGAKKRTSKPSNNPWPKKKRLSPATRDELYKRTKKNLLREVDPELPSLNSSLSDILKQCQFQKKRDFSHCSKREPAKVTKKAKGEDDSDSSGDDHLMKPEELDLSSKFFDKVDTTKQRHSEEAAPQFDCNARMRLSDSSEDDEQAEESIPASIQKVAAQQLINKINESSGEFLNFNNLGEFNKKIEEAKKMLKEYQAKESQADSENAAGEDVSNLLALGEAEAGTSPGGRADAGQQNEEASEESDWEEVEDAAKSQSQPTGQLPEDYHITVEVETAKTKKKRWEEIEMELYIKRQINKVKRANQLAFHKSSVLCTIAGGKKLNEIVNSEGMRGKALSLMQSSQCVLKGKIDEKFVEQLMKWFKGTFELTSEQIMGPKSAKFSFTLALELFTQKVVCKRDYVLLFLVCLRVAGVDCRLVISANVPPKRPAMKDLCPISERQLIEDFEKQYKRKMVVKSSPQQEDEEPKLTIVKNEEIKTEDKSADETSLNEKSEEATEKTTRKTNKLSAKTSKSSKISGKSLSKIEVVDPAVEPRRTRTRAKSTRNASADSSKKLRFSPEPEVLSGEPSGSPAKENARPRRSILKRASPRVANSPKREPLNSLIIPQLDGIDDLKSTPRSAPISRRLRSRVKSLSDPNASSPFAKRKTNTPQAKEKNNNQPGRISKRKLFDVAKPLKEPTTAKPKSARNKILTSDSSDEEPPKSEPPSPALNKKRTTSRKPKPPHSSEDSDFESPGKKKAKRSKKVKSESPKAESKKIAGGKRSTKQKQPKKKVVEEEEGDDGVTTASAATKMNFWIEFYSDKDKRWITVDLFTGKINCVDYLARHATSPISYVFGFDNRGHIKDVTPRYVQHWNNVSRMLRVEPKWLEKALKPFQAKKTAREKLEDEELNKIHIDKPLPTTIAECKNHPLYVLKRHLLKFEALYPADVPSLGFVRGEAIYARECLFVLQTREKWYKQGRVVKPFETAYKVVKCWRYDKLKNEWLGNQPCDIFGVWQTEEYDPPTAKNGLVPRNEYGNVELFTPKMLPKKTVHLQLPGLNRVCRRLGIDCAPALTGFEKARMRMVPVYDGFVVCEEFATKVVEEWYKEMEEEDRREQEKFEKRVYGNWKRLIKGLLVRRKLQNKYNFDNL</sequence>
<dbReference type="GeneID" id="134284094"/>
<keyword evidence="4" id="KW-0238">DNA-binding</keyword>
<keyword evidence="7" id="KW-0175">Coiled coil</keyword>
<feature type="compositionally biased region" description="Basic and acidic residues" evidence="8">
    <location>
        <begin position="192"/>
        <end position="201"/>
    </location>
</feature>
<feature type="compositionally biased region" description="Basic and acidic residues" evidence="8">
    <location>
        <begin position="572"/>
        <end position="600"/>
    </location>
</feature>
<dbReference type="EnsemblMetazoa" id="AALFPA23_001215.R1033">
    <property type="protein sequence ID" value="AALFPA23_001215.P1033"/>
    <property type="gene ID" value="AALFPA23_001215"/>
</dbReference>
<evidence type="ECO:0000313" key="12">
    <source>
        <dbReference type="EnsemblMetazoa" id="AALFPA23_001215.P1033"/>
    </source>
</evidence>
<dbReference type="SMART" id="SM01032">
    <property type="entry name" value="BHD_3"/>
    <property type="match status" value="1"/>
</dbReference>
<evidence type="ECO:0000256" key="5">
    <source>
        <dbReference type="ARBA" id="ARBA00023204"/>
    </source>
</evidence>
<reference evidence="12" key="2">
    <citation type="submission" date="2025-05" db="UniProtKB">
        <authorList>
            <consortium name="EnsemblMetazoa"/>
        </authorList>
    </citation>
    <scope>IDENTIFICATION</scope>
    <source>
        <strain evidence="12">Foshan</strain>
    </source>
</reference>
<feature type="region of interest" description="Disordered" evidence="8">
    <location>
        <begin position="322"/>
        <end position="367"/>
    </location>
</feature>
<dbReference type="Pfam" id="PF10403">
    <property type="entry name" value="BHD_1"/>
    <property type="match status" value="1"/>
</dbReference>
<dbReference type="Gene3D" id="3.90.260.10">
    <property type="entry name" value="Transglutaminase-like"/>
    <property type="match status" value="2"/>
</dbReference>
<evidence type="ECO:0000256" key="8">
    <source>
        <dbReference type="SAM" id="MobiDB-lite"/>
    </source>
</evidence>
<feature type="domain" description="Rad4 beta-hairpin" evidence="11">
    <location>
        <begin position="1110"/>
        <end position="1184"/>
    </location>
</feature>
<feature type="region of interest" description="Disordered" evidence="8">
    <location>
        <begin position="1"/>
        <end position="250"/>
    </location>
</feature>
<name>A0ABM1XN79_AEDAL</name>
<dbReference type="InterPro" id="IPR004583">
    <property type="entry name" value="DNA_repair_Rad4"/>
</dbReference>
<comment type="subcellular location">
    <subcellularLocation>
        <location evidence="1">Nucleus</location>
    </subcellularLocation>
</comment>
<keyword evidence="6" id="KW-0539">Nucleus</keyword>
<dbReference type="Gene3D" id="2.20.20.110">
    <property type="entry name" value="Rad4, beta-hairpin domain BHD1"/>
    <property type="match status" value="1"/>
</dbReference>
<feature type="compositionally biased region" description="Acidic residues" evidence="8">
    <location>
        <begin position="70"/>
        <end position="86"/>
    </location>
</feature>
<evidence type="ECO:0000256" key="1">
    <source>
        <dbReference type="ARBA" id="ARBA00004123"/>
    </source>
</evidence>
<dbReference type="PANTHER" id="PTHR12135:SF0">
    <property type="entry name" value="DNA REPAIR PROTEIN COMPLEMENTING XP-C CELLS"/>
    <property type="match status" value="1"/>
</dbReference>
<feature type="compositionally biased region" description="Basic and acidic residues" evidence="8">
    <location>
        <begin position="208"/>
        <end position="222"/>
    </location>
</feature>
<protein>
    <recommendedName>
        <fullName evidence="14">DNA repair protein xp-c / rad4</fullName>
    </recommendedName>
</protein>
<feature type="compositionally biased region" description="Basic and acidic residues" evidence="8">
    <location>
        <begin position="767"/>
        <end position="776"/>
    </location>
</feature>
<dbReference type="SMART" id="SM01031">
    <property type="entry name" value="BHD_2"/>
    <property type="match status" value="1"/>
</dbReference>
<keyword evidence="3" id="KW-0227">DNA damage</keyword>
<comment type="similarity">
    <text evidence="2">Belongs to the XPC family.</text>
</comment>
<organism evidence="12 13">
    <name type="scientific">Aedes albopictus</name>
    <name type="common">Asian tiger mosquito</name>
    <name type="synonym">Stegomyia albopicta</name>
    <dbReference type="NCBI Taxonomy" id="7160"/>
    <lineage>
        <taxon>Eukaryota</taxon>
        <taxon>Metazoa</taxon>
        <taxon>Ecdysozoa</taxon>
        <taxon>Arthropoda</taxon>
        <taxon>Hexapoda</taxon>
        <taxon>Insecta</taxon>
        <taxon>Pterygota</taxon>
        <taxon>Neoptera</taxon>
        <taxon>Endopterygota</taxon>
        <taxon>Diptera</taxon>
        <taxon>Nematocera</taxon>
        <taxon>Culicoidea</taxon>
        <taxon>Culicidae</taxon>
        <taxon>Culicinae</taxon>
        <taxon>Aedini</taxon>
        <taxon>Aedes</taxon>
        <taxon>Stegomyia</taxon>
    </lineage>
</organism>
<feature type="domain" description="Rad4 beta-hairpin" evidence="9">
    <location>
        <begin position="994"/>
        <end position="1046"/>
    </location>
</feature>
<feature type="compositionally biased region" description="Acidic residues" evidence="8">
    <location>
        <begin position="339"/>
        <end position="350"/>
    </location>
</feature>
<dbReference type="SMART" id="SM01030">
    <property type="entry name" value="BHD_1"/>
    <property type="match status" value="1"/>
</dbReference>
<feature type="compositionally biased region" description="Basic and acidic residues" evidence="8">
    <location>
        <begin position="845"/>
        <end position="856"/>
    </location>
</feature>
<dbReference type="RefSeq" id="XP_062698363.1">
    <property type="nucleotide sequence ID" value="XM_062842379.1"/>
</dbReference>